<dbReference type="SUPFAM" id="SSF50978">
    <property type="entry name" value="WD40 repeat-like"/>
    <property type="match status" value="1"/>
</dbReference>
<evidence type="ECO:0000256" key="3">
    <source>
        <dbReference type="PROSITE-ProRule" id="PRU00221"/>
    </source>
</evidence>
<organism evidence="6 7">
    <name type="scientific">Prorocentrum cordatum</name>
    <dbReference type="NCBI Taxonomy" id="2364126"/>
    <lineage>
        <taxon>Eukaryota</taxon>
        <taxon>Sar</taxon>
        <taxon>Alveolata</taxon>
        <taxon>Dinophyceae</taxon>
        <taxon>Prorocentrales</taxon>
        <taxon>Prorocentraceae</taxon>
        <taxon>Prorocentrum</taxon>
    </lineage>
</organism>
<dbReference type="SMART" id="SM00320">
    <property type="entry name" value="WD40"/>
    <property type="match status" value="6"/>
</dbReference>
<sequence>MECISSSTTRPIVYAAVNNRIYAFHSSVCDMFASELFQFETRSRVSSLQFDASTECLIVGAERHLLVASAKTGMTLDERHCSLLSLAYCSEHRVLFTGEKLKVDSEGEAAKSRLGVFRLRRKGVLQLLDDRAEACNRFGDRMIYSLACDSKEKLLFVGRNYGGISVLRWQLDGSTDHLVEVDAGGASRQARVSCMSYDEARSVLFVTTGGDMRVWAWRAKRSTTPTAGAVGEGWASQLRKSLRRLSMRGSTTERRELHHELRALREPFSAHDGKPIIRLHYDPVHRYLFSNGKEGTMKVWRADLDGGELELAGSDRGAQAVCASFDPHQGVVLVGGRDKALRALRVGERGQLLECHRASEPAGGTYTATCLAYAPECKTLLVGGSDGALRGLQVTRLGPLVPTFAEEGAHDRQGVGCLAYDGEERRLFSAGRMTDARLRSWRLRPDGTLEPLHTAEFEYGTVECMSYDSFEKVLVTGGSDGTLIAWRVGGVAGGKEVMAQACRREGAHGADKVSCLAFDHSRHLLFSGGLDKAIRVWYLHGGCFDLRYSQEDAHCEGLVGARVCGLDYCPRLELLFSVGWDGRLRLWRVCPSGCLDEGMRREVEIFDSAASAASAASTRKAQCVISSRETNSVLVFGEANVNRAFTIDPSTLLVSESYFPCNLFRGDAVAVTSAPNDKFEFIWMLTNNGVVMAFSGRLLSFGLDAACPPSLQKPRGYLDYLREFEFIEKAKYQFRGSVAVIASLACMFVGQEHFQNKALLFPDKIGPSLVYVLMGLLLMVGCGAGFLPLMVPLLDLIPCDQGILQADPKVQCRGFEHFALWLVPGLLSAAVHTYISVRFVRSRYNLDGIVLRRSYQILDWTRDSMTMSNQLPRSHPLVLKDCTYDIGALAAAFLMQAAMAFSPLLTPEPEWQRFWQSVVTVLSGLMLVFNSWTYDRFFDPGPTRALPLPGGLEPNALQTACDLGILWCYPKFVAASAVVIFGSDVLKRRMFATLPWACRSSSCSSDTGCAPRAPAGGRSTSTGR</sequence>
<dbReference type="PANTHER" id="PTHR19848:SF8">
    <property type="entry name" value="F-BOX AND WD REPEAT DOMAIN CONTAINING 7"/>
    <property type="match status" value="1"/>
</dbReference>
<dbReference type="PROSITE" id="PS50082">
    <property type="entry name" value="WD_REPEATS_2"/>
    <property type="match status" value="1"/>
</dbReference>
<keyword evidence="1 3" id="KW-0853">WD repeat</keyword>
<feature type="transmembrane region" description="Helical" evidence="5">
    <location>
        <begin position="818"/>
        <end position="837"/>
    </location>
</feature>
<feature type="repeat" description="WD" evidence="3">
    <location>
        <begin position="513"/>
        <end position="537"/>
    </location>
</feature>
<feature type="transmembrane region" description="Helical" evidence="5">
    <location>
        <begin position="882"/>
        <end position="902"/>
    </location>
</feature>
<gene>
    <name evidence="6" type="ORF">PCOR1329_LOCUS73981</name>
</gene>
<dbReference type="SUPFAM" id="SSF50998">
    <property type="entry name" value="Quinoprotein alcohol dehydrogenase-like"/>
    <property type="match status" value="1"/>
</dbReference>
<keyword evidence="7" id="KW-1185">Reference proteome</keyword>
<evidence type="ECO:0000256" key="1">
    <source>
        <dbReference type="ARBA" id="ARBA00022574"/>
    </source>
</evidence>
<proteinExistence type="predicted"/>
<keyword evidence="5" id="KW-0812">Transmembrane</keyword>
<feature type="transmembrane region" description="Helical" evidence="5">
    <location>
        <begin position="732"/>
        <end position="749"/>
    </location>
</feature>
<dbReference type="Proteomes" id="UP001189429">
    <property type="component" value="Unassembled WGS sequence"/>
</dbReference>
<keyword evidence="2" id="KW-0677">Repeat</keyword>
<dbReference type="PANTHER" id="PTHR19848">
    <property type="entry name" value="WD40 REPEAT PROTEIN"/>
    <property type="match status" value="1"/>
</dbReference>
<dbReference type="Pfam" id="PF00400">
    <property type="entry name" value="WD40"/>
    <property type="match status" value="3"/>
</dbReference>
<protein>
    <submittedName>
        <fullName evidence="6">Uncharacterized protein</fullName>
    </submittedName>
</protein>
<dbReference type="InterPro" id="IPR001680">
    <property type="entry name" value="WD40_rpt"/>
</dbReference>
<accession>A0ABN9XAQ5</accession>
<evidence type="ECO:0000313" key="6">
    <source>
        <dbReference type="EMBL" id="CAK0895143.1"/>
    </source>
</evidence>
<evidence type="ECO:0000256" key="5">
    <source>
        <dbReference type="SAM" id="Phobius"/>
    </source>
</evidence>
<dbReference type="EMBL" id="CAUYUJ010019996">
    <property type="protein sequence ID" value="CAK0895143.1"/>
    <property type="molecule type" value="Genomic_DNA"/>
</dbReference>
<comment type="caution">
    <text evidence="6">The sequence shown here is derived from an EMBL/GenBank/DDBJ whole genome shotgun (WGS) entry which is preliminary data.</text>
</comment>
<reference evidence="6" key="1">
    <citation type="submission" date="2023-10" db="EMBL/GenBank/DDBJ databases">
        <authorList>
            <person name="Chen Y."/>
            <person name="Shah S."/>
            <person name="Dougan E. K."/>
            <person name="Thang M."/>
            <person name="Chan C."/>
        </authorList>
    </citation>
    <scope>NUCLEOTIDE SEQUENCE [LARGE SCALE GENOMIC DNA]</scope>
</reference>
<dbReference type="InterPro" id="IPR036322">
    <property type="entry name" value="WD40_repeat_dom_sf"/>
</dbReference>
<dbReference type="InterPro" id="IPR015943">
    <property type="entry name" value="WD40/YVTN_repeat-like_dom_sf"/>
</dbReference>
<evidence type="ECO:0000313" key="7">
    <source>
        <dbReference type="Proteomes" id="UP001189429"/>
    </source>
</evidence>
<dbReference type="InterPro" id="IPR011047">
    <property type="entry name" value="Quinoprotein_ADH-like_sf"/>
</dbReference>
<evidence type="ECO:0000256" key="4">
    <source>
        <dbReference type="SAM" id="MobiDB-lite"/>
    </source>
</evidence>
<keyword evidence="5" id="KW-0472">Membrane</keyword>
<keyword evidence="5" id="KW-1133">Transmembrane helix</keyword>
<evidence type="ECO:0000256" key="2">
    <source>
        <dbReference type="ARBA" id="ARBA00022737"/>
    </source>
</evidence>
<dbReference type="Gene3D" id="2.130.10.10">
    <property type="entry name" value="YVTN repeat-like/Quinoprotein amine dehydrogenase"/>
    <property type="match status" value="3"/>
</dbReference>
<name>A0ABN9XAQ5_9DINO</name>
<feature type="transmembrane region" description="Helical" evidence="5">
    <location>
        <begin position="769"/>
        <end position="791"/>
    </location>
</feature>
<feature type="region of interest" description="Disordered" evidence="4">
    <location>
        <begin position="1002"/>
        <end position="1024"/>
    </location>
</feature>
<feature type="transmembrane region" description="Helical" evidence="5">
    <location>
        <begin position="914"/>
        <end position="934"/>
    </location>
</feature>